<comment type="similarity">
    <text evidence="1">Belongs to the short-chain dehydrogenases/reductases (SDR) family.</text>
</comment>
<dbReference type="AlphaFoldDB" id="A0A1M7BPA4"/>
<dbReference type="InterPro" id="IPR002347">
    <property type="entry name" value="SDR_fam"/>
</dbReference>
<dbReference type="OrthoDB" id="9779623at2"/>
<gene>
    <name evidence="3" type="ORF">SAMN05444414_12010</name>
</gene>
<dbReference type="Proteomes" id="UP000184191">
    <property type="component" value="Unassembled WGS sequence"/>
</dbReference>
<protein>
    <submittedName>
        <fullName evidence="3">Enoyl-(Acyl carrier protein) reductase</fullName>
    </submittedName>
</protein>
<dbReference type="Pfam" id="PF13561">
    <property type="entry name" value="adh_short_C2"/>
    <property type="match status" value="1"/>
</dbReference>
<dbReference type="RefSeq" id="WP_073199393.1">
    <property type="nucleotide sequence ID" value="NZ_FRBN01000020.1"/>
</dbReference>
<dbReference type="STRING" id="1054996.SAMN05444414_12010"/>
<dbReference type="SUPFAM" id="SSF51735">
    <property type="entry name" value="NAD(P)-binding Rossmann-fold domains"/>
    <property type="match status" value="1"/>
</dbReference>
<evidence type="ECO:0000256" key="2">
    <source>
        <dbReference type="ARBA" id="ARBA00023002"/>
    </source>
</evidence>
<evidence type="ECO:0000256" key="1">
    <source>
        <dbReference type="ARBA" id="ARBA00006484"/>
    </source>
</evidence>
<accession>A0A1M7BPA4</accession>
<dbReference type="Gene3D" id="3.40.50.720">
    <property type="entry name" value="NAD(P)-binding Rossmann-like Domain"/>
    <property type="match status" value="1"/>
</dbReference>
<dbReference type="PANTHER" id="PTHR48107:SF7">
    <property type="entry name" value="RE15974P"/>
    <property type="match status" value="1"/>
</dbReference>
<proteinExistence type="inferred from homology"/>
<dbReference type="EMBL" id="FRBN01000020">
    <property type="protein sequence ID" value="SHL56804.1"/>
    <property type="molecule type" value="Genomic_DNA"/>
</dbReference>
<evidence type="ECO:0000313" key="3">
    <source>
        <dbReference type="EMBL" id="SHL56804.1"/>
    </source>
</evidence>
<dbReference type="PRINTS" id="PR00081">
    <property type="entry name" value="GDHRDH"/>
</dbReference>
<dbReference type="PANTHER" id="PTHR48107">
    <property type="entry name" value="NADPH-DEPENDENT ALDEHYDE REDUCTASE-LIKE PROTEIN, CHLOROPLASTIC-RELATED"/>
    <property type="match status" value="1"/>
</dbReference>
<keyword evidence="4" id="KW-1185">Reference proteome</keyword>
<keyword evidence="2" id="KW-0560">Oxidoreductase</keyword>
<dbReference type="GO" id="GO:0016614">
    <property type="term" value="F:oxidoreductase activity, acting on CH-OH group of donors"/>
    <property type="evidence" value="ECO:0007669"/>
    <property type="project" value="UniProtKB-ARBA"/>
</dbReference>
<organism evidence="3 4">
    <name type="scientific">Roseovarius marisflavi</name>
    <dbReference type="NCBI Taxonomy" id="1054996"/>
    <lineage>
        <taxon>Bacteria</taxon>
        <taxon>Pseudomonadati</taxon>
        <taxon>Pseudomonadota</taxon>
        <taxon>Alphaproteobacteria</taxon>
        <taxon>Rhodobacterales</taxon>
        <taxon>Roseobacteraceae</taxon>
        <taxon>Roseovarius</taxon>
    </lineage>
</organism>
<sequence length="84" mass="8541">MLDTLLKGKRGLVVGIANEHSIAAGCGMALRASGEVIDNIIAATPVGRLGQPADVARSVVFLAGDDADFITGSTPRVNGGEYMA</sequence>
<name>A0A1M7BPA4_9RHOB</name>
<reference evidence="4" key="1">
    <citation type="submission" date="2016-11" db="EMBL/GenBank/DDBJ databases">
        <authorList>
            <person name="Varghese N."/>
            <person name="Submissions S."/>
        </authorList>
    </citation>
    <scope>NUCLEOTIDE SEQUENCE [LARGE SCALE GENOMIC DNA]</scope>
    <source>
        <strain evidence="4">DSM 29327</strain>
    </source>
</reference>
<dbReference type="InterPro" id="IPR036291">
    <property type="entry name" value="NAD(P)-bd_dom_sf"/>
</dbReference>
<evidence type="ECO:0000313" key="4">
    <source>
        <dbReference type="Proteomes" id="UP000184191"/>
    </source>
</evidence>